<organism evidence="3 4">
    <name type="scientific">Armatimonas rosea</name>
    <dbReference type="NCBI Taxonomy" id="685828"/>
    <lineage>
        <taxon>Bacteria</taxon>
        <taxon>Bacillati</taxon>
        <taxon>Armatimonadota</taxon>
        <taxon>Armatimonadia</taxon>
        <taxon>Armatimonadales</taxon>
        <taxon>Armatimonadaceae</taxon>
        <taxon>Armatimonas</taxon>
    </lineage>
</organism>
<dbReference type="Pfam" id="PF12696">
    <property type="entry name" value="TraG-D_C"/>
    <property type="match status" value="1"/>
</dbReference>
<protein>
    <recommendedName>
        <fullName evidence="2">TraD/TraG TraM recognition site domain-containing protein</fullName>
    </recommendedName>
</protein>
<evidence type="ECO:0000313" key="4">
    <source>
        <dbReference type="Proteomes" id="UP000520814"/>
    </source>
</evidence>
<feature type="region of interest" description="Disordered" evidence="1">
    <location>
        <begin position="1"/>
        <end position="43"/>
    </location>
</feature>
<gene>
    <name evidence="3" type="ORF">HNQ39_005709</name>
</gene>
<dbReference type="RefSeq" id="WP_184203950.1">
    <property type="nucleotide sequence ID" value="NZ_JACHGW010000009.1"/>
</dbReference>
<evidence type="ECO:0000259" key="2">
    <source>
        <dbReference type="Pfam" id="PF12696"/>
    </source>
</evidence>
<evidence type="ECO:0000256" key="1">
    <source>
        <dbReference type="SAM" id="MobiDB-lite"/>
    </source>
</evidence>
<proteinExistence type="predicted"/>
<comment type="caution">
    <text evidence="3">The sequence shown here is derived from an EMBL/GenBank/DDBJ whole genome shotgun (WGS) entry which is preliminary data.</text>
</comment>
<feature type="compositionally biased region" description="Basic and acidic residues" evidence="1">
    <location>
        <begin position="649"/>
        <end position="668"/>
    </location>
</feature>
<accession>A0A7W9SVY7</accession>
<dbReference type="Proteomes" id="UP000520814">
    <property type="component" value="Unassembled WGS sequence"/>
</dbReference>
<feature type="region of interest" description="Disordered" evidence="1">
    <location>
        <begin position="641"/>
        <end position="680"/>
    </location>
</feature>
<dbReference type="CDD" id="cd01127">
    <property type="entry name" value="TrwB_TraG_TraD_VirD4"/>
    <property type="match status" value="2"/>
</dbReference>
<evidence type="ECO:0000313" key="3">
    <source>
        <dbReference type="EMBL" id="MBB6053862.1"/>
    </source>
</evidence>
<dbReference type="InterPro" id="IPR027417">
    <property type="entry name" value="P-loop_NTPase"/>
</dbReference>
<dbReference type="InterPro" id="IPR051162">
    <property type="entry name" value="T4SS_component"/>
</dbReference>
<feature type="compositionally biased region" description="Basic and acidic residues" evidence="1">
    <location>
        <begin position="22"/>
        <end position="43"/>
    </location>
</feature>
<dbReference type="PANTHER" id="PTHR30121">
    <property type="entry name" value="UNCHARACTERIZED PROTEIN YJGR-RELATED"/>
    <property type="match status" value="1"/>
</dbReference>
<feature type="domain" description="TraD/TraG TraM recognition site" evidence="2">
    <location>
        <begin position="364"/>
        <end position="428"/>
    </location>
</feature>
<keyword evidence="4" id="KW-1185">Reference proteome</keyword>
<name>A0A7W9SVY7_ARMRO</name>
<dbReference type="SUPFAM" id="SSF52540">
    <property type="entry name" value="P-loop containing nucleoside triphosphate hydrolases"/>
    <property type="match status" value="1"/>
</dbReference>
<reference evidence="3 4" key="1">
    <citation type="submission" date="2020-08" db="EMBL/GenBank/DDBJ databases">
        <title>Genomic Encyclopedia of Type Strains, Phase IV (KMG-IV): sequencing the most valuable type-strain genomes for metagenomic binning, comparative biology and taxonomic classification.</title>
        <authorList>
            <person name="Goeker M."/>
        </authorList>
    </citation>
    <scope>NUCLEOTIDE SEQUENCE [LARGE SCALE GENOMIC DNA]</scope>
    <source>
        <strain evidence="3 4">DSM 23562</strain>
    </source>
</reference>
<dbReference type="AlphaFoldDB" id="A0A7W9SVY7"/>
<dbReference type="EMBL" id="JACHGW010000009">
    <property type="protein sequence ID" value="MBB6053862.1"/>
    <property type="molecule type" value="Genomic_DNA"/>
</dbReference>
<dbReference type="InterPro" id="IPR032689">
    <property type="entry name" value="TraG-D_C"/>
</dbReference>
<dbReference type="PANTHER" id="PTHR30121:SF6">
    <property type="entry name" value="SLR6007 PROTEIN"/>
    <property type="match status" value="1"/>
</dbReference>
<sequence>MLNENIDEDASKKASAAGRGSAEQKTDKPSSDSDKPASDSKRHQDLDIVVGQLIGPPFVTTPSFIRESDYPAAHAERPWVRAWLARNEGVRLEGRSAPAAQGNLAILPGKAELKHYLLAGASGSGKTRLALHILRQQMEQGCSVVCMDPKLDTIEALVSAAREAGIPPERVTLILPQKGAQGAPGWNVLTGKGLPVDQAAADFVSILAGMATSWGPRMNDILISTLVVVGEHGLSLYEADRFLSLEEYRAALLARPYTPQNPTAYQEARNYFINEFNRMSPSERNGVIAPVKSRLREILRSEFFQALLCPKENTLDLFSLWHKQGAVFVHLDRTSLGDDLTKLLGGLIAQRLYRTAMRSRGPVPVVFSLDELGAQARFVGRALIEIVTVARSQGIRLLAAFQNLEQLEGELLAALLGSTAARIFFRLSYADARLVASSLSTGAGGGIQRLRIGLPVKDTPYETWEHPILDPDGELLRLDEKTYQSLGLMLRGSAISPLMVVDELAMQSGIERLYVRTCDTGEAVELAQYVAGIPQSDYFITGPDLRLVVRFPHPRMSGLERFTDADLSQRWVRAIQDLKTQHAVFNEVGTAPEVIRVADVAMPVPGNAADQAYIEAALAVSSPFEEGAVSVGAWRDAQIERVTCGESSDESRESNSSHEEKGQTEGAEKPTNGVAGDGSI</sequence>
<dbReference type="Gene3D" id="3.40.50.300">
    <property type="entry name" value="P-loop containing nucleotide triphosphate hydrolases"/>
    <property type="match status" value="2"/>
</dbReference>